<evidence type="ECO:0000259" key="10">
    <source>
        <dbReference type="Pfam" id="PF00720"/>
    </source>
</evidence>
<dbReference type="SUPFAM" id="SSF55399">
    <property type="entry name" value="Subtilisin inhibitor"/>
    <property type="match status" value="1"/>
</dbReference>
<dbReference type="EMBL" id="JASITI010000064">
    <property type="protein sequence ID" value="MDK9500507.1"/>
    <property type="molecule type" value="Genomic_DNA"/>
</dbReference>
<comment type="similarity">
    <text evidence="2 8">Belongs to the protease inhibitor I16 (SSI) family.</text>
</comment>
<evidence type="ECO:0000256" key="7">
    <source>
        <dbReference type="ARBA" id="ARBA00023157"/>
    </source>
</evidence>
<dbReference type="Pfam" id="PF00720">
    <property type="entry name" value="SSI"/>
    <property type="match status" value="1"/>
</dbReference>
<sequence>MRRHRLAAVSAAALLCLAGATGAAEAAPATPHGPSAMVLGVVQGRDAATGTALRAVTLSCAYTAEGTHPDPRAACDALGATGGKLDRLLAAPAPDRPCPRQYAPVTVTADGVWRGSRIAWQHTFPNPCEMAATLNGNPLYAF</sequence>
<evidence type="ECO:0000256" key="5">
    <source>
        <dbReference type="ARBA" id="ARBA00022690"/>
    </source>
</evidence>
<evidence type="ECO:0000313" key="12">
    <source>
        <dbReference type="Proteomes" id="UP001223390"/>
    </source>
</evidence>
<evidence type="ECO:0000256" key="1">
    <source>
        <dbReference type="ARBA" id="ARBA00004613"/>
    </source>
</evidence>
<comment type="caution">
    <text evidence="11">The sequence shown here is derived from an EMBL/GenBank/DDBJ whole genome shotgun (WGS) entry which is preliminary data.</text>
</comment>
<feature type="chain" id="PRO_5047217187" evidence="9">
    <location>
        <begin position="27"/>
        <end position="142"/>
    </location>
</feature>
<dbReference type="GO" id="GO:0030414">
    <property type="term" value="F:peptidase inhibitor activity"/>
    <property type="evidence" value="ECO:0007669"/>
    <property type="project" value="UniProtKB-KW"/>
</dbReference>
<evidence type="ECO:0000256" key="6">
    <source>
        <dbReference type="ARBA" id="ARBA00022900"/>
    </source>
</evidence>
<organism evidence="11 12">
    <name type="scientific">Streptomyces katrae</name>
    <dbReference type="NCBI Taxonomy" id="68223"/>
    <lineage>
        <taxon>Bacteria</taxon>
        <taxon>Bacillati</taxon>
        <taxon>Actinomycetota</taxon>
        <taxon>Actinomycetes</taxon>
        <taxon>Kitasatosporales</taxon>
        <taxon>Streptomycetaceae</taxon>
        <taxon>Streptomyces</taxon>
    </lineage>
</organism>
<proteinExistence type="inferred from homology"/>
<dbReference type="PRINTS" id="PR00294">
    <property type="entry name" value="SSBTLNINHBTR"/>
</dbReference>
<evidence type="ECO:0000256" key="2">
    <source>
        <dbReference type="ARBA" id="ARBA00010472"/>
    </source>
</evidence>
<dbReference type="InterPro" id="IPR023549">
    <property type="entry name" value="Subtilisin_inhibitor"/>
</dbReference>
<evidence type="ECO:0000256" key="3">
    <source>
        <dbReference type="ARBA" id="ARBA00011738"/>
    </source>
</evidence>
<evidence type="ECO:0000256" key="9">
    <source>
        <dbReference type="SAM" id="SignalP"/>
    </source>
</evidence>
<name>A0ABT7H3N0_9ACTN</name>
<comment type="subunit">
    <text evidence="3">Homodimer.</text>
</comment>
<dbReference type="InterPro" id="IPR036819">
    <property type="entry name" value="Subtilisin_inhibitor-like_sf"/>
</dbReference>
<feature type="signal peptide" evidence="9">
    <location>
        <begin position="1"/>
        <end position="26"/>
    </location>
</feature>
<keyword evidence="4" id="KW-0964">Secreted</keyword>
<reference evidence="11 12" key="1">
    <citation type="submission" date="2023-05" db="EMBL/GenBank/DDBJ databases">
        <title>Sequencing and Assembly of Streptomyces sp. NP73.</title>
        <authorList>
            <person name="Konwar A.N."/>
            <person name="Saikia K."/>
            <person name="Thakur D."/>
        </authorList>
    </citation>
    <scope>NUCLEOTIDE SEQUENCE [LARGE SCALE GENOMIC DNA]</scope>
    <source>
        <strain evidence="11 12">NP73</strain>
    </source>
</reference>
<keyword evidence="9" id="KW-0732">Signal</keyword>
<keyword evidence="12" id="KW-1185">Reference proteome</keyword>
<dbReference type="Gene3D" id="3.30.350.10">
    <property type="entry name" value="Subtilisin inhibitor-like"/>
    <property type="match status" value="1"/>
</dbReference>
<comment type="subcellular location">
    <subcellularLocation>
        <location evidence="1">Secreted</location>
    </subcellularLocation>
</comment>
<evidence type="ECO:0000256" key="4">
    <source>
        <dbReference type="ARBA" id="ARBA00022525"/>
    </source>
</evidence>
<keyword evidence="5 8" id="KW-0646">Protease inhibitor</keyword>
<dbReference type="Proteomes" id="UP001223390">
    <property type="component" value="Unassembled WGS sequence"/>
</dbReference>
<accession>A0ABT7H3N0</accession>
<dbReference type="InterPro" id="IPR000691">
    <property type="entry name" value="Prot_inh_I16_SSI"/>
</dbReference>
<protein>
    <submittedName>
        <fullName evidence="11">Subtilase-type protease inhibitor</fullName>
    </submittedName>
</protein>
<evidence type="ECO:0000313" key="11">
    <source>
        <dbReference type="EMBL" id="MDK9500507.1"/>
    </source>
</evidence>
<feature type="domain" description="Subtilisin inhibitor" evidence="10">
    <location>
        <begin position="34"/>
        <end position="126"/>
    </location>
</feature>
<gene>
    <name evidence="11" type="ORF">QEZ40_006331</name>
</gene>
<evidence type="ECO:0000256" key="8">
    <source>
        <dbReference type="RuleBase" id="RU003471"/>
    </source>
</evidence>
<keyword evidence="7" id="KW-1015">Disulfide bond</keyword>
<keyword evidence="6 8" id="KW-0722">Serine protease inhibitor</keyword>